<sequence>MKRILSAAIIASALLPTSALAETAGKWKSGEINGFTRYWTTNNLGANFVVWCHPKRRINGTLLHIDIDGKMPPPRSRIKLIMDREILELPINEQGYVETGCAACSDSFGYVWHRLRSSHSLAVKFQDDSYAGFSLRGAQKIIPGNVCPTDWQKQHPRS</sequence>
<dbReference type="STRING" id="187304.B0E33_24850"/>
<keyword evidence="3" id="KW-1185">Reference proteome</keyword>
<reference evidence="3" key="1">
    <citation type="submission" date="2015-07" db="EMBL/GenBank/DDBJ databases">
        <authorList>
            <person name="Rodrigo-Torres Lidia"/>
            <person name="Arahal R.David."/>
        </authorList>
    </citation>
    <scope>NUCLEOTIDE SEQUENCE [LARGE SCALE GENOMIC DNA]</scope>
    <source>
        <strain evidence="3">CECT 4801</strain>
    </source>
</reference>
<dbReference type="Proteomes" id="UP000048926">
    <property type="component" value="Unassembled WGS sequence"/>
</dbReference>
<dbReference type="EMBL" id="CXST01000001">
    <property type="protein sequence ID" value="CTQ42626.1"/>
    <property type="molecule type" value="Genomic_DNA"/>
</dbReference>
<gene>
    <name evidence="2" type="ORF">LAL4801_01058</name>
</gene>
<proteinExistence type="predicted"/>
<protein>
    <submittedName>
        <fullName evidence="2">Uncharacterized protein</fullName>
    </submittedName>
</protein>
<evidence type="ECO:0000313" key="2">
    <source>
        <dbReference type="EMBL" id="CTQ42626.1"/>
    </source>
</evidence>
<evidence type="ECO:0000313" key="3">
    <source>
        <dbReference type="Proteomes" id="UP000048926"/>
    </source>
</evidence>
<keyword evidence="1" id="KW-0732">Signal</keyword>
<feature type="chain" id="PRO_5005807416" evidence="1">
    <location>
        <begin position="22"/>
        <end position="158"/>
    </location>
</feature>
<dbReference type="RefSeq" id="WP_022998276.1">
    <property type="nucleotide sequence ID" value="NZ_CP128601.1"/>
</dbReference>
<dbReference type="OrthoDB" id="7678186at2"/>
<feature type="signal peptide" evidence="1">
    <location>
        <begin position="1"/>
        <end position="21"/>
    </location>
</feature>
<dbReference type="KEGG" id="lagg:B0E33_24850"/>
<name>A0A0M6Y057_9HYPH</name>
<organism evidence="2 3">
    <name type="scientific">Roseibium aggregatum</name>
    <dbReference type="NCBI Taxonomy" id="187304"/>
    <lineage>
        <taxon>Bacteria</taxon>
        <taxon>Pseudomonadati</taxon>
        <taxon>Pseudomonadota</taxon>
        <taxon>Alphaproteobacteria</taxon>
        <taxon>Hyphomicrobiales</taxon>
        <taxon>Stappiaceae</taxon>
        <taxon>Roseibium</taxon>
    </lineage>
</organism>
<evidence type="ECO:0000256" key="1">
    <source>
        <dbReference type="SAM" id="SignalP"/>
    </source>
</evidence>
<accession>A0A0M6Y057</accession>
<dbReference type="AlphaFoldDB" id="A0A0M6Y057"/>